<dbReference type="Proteomes" id="UP000821845">
    <property type="component" value="Chromosome 6"/>
</dbReference>
<evidence type="ECO:0000313" key="1">
    <source>
        <dbReference type="EMBL" id="KAH6929065.1"/>
    </source>
</evidence>
<dbReference type="EMBL" id="CM023486">
    <property type="protein sequence ID" value="KAH6929065.1"/>
    <property type="molecule type" value="Genomic_DNA"/>
</dbReference>
<keyword evidence="2" id="KW-1185">Reference proteome</keyword>
<organism evidence="1 2">
    <name type="scientific">Hyalomma asiaticum</name>
    <name type="common">Tick</name>
    <dbReference type="NCBI Taxonomy" id="266040"/>
    <lineage>
        <taxon>Eukaryota</taxon>
        <taxon>Metazoa</taxon>
        <taxon>Ecdysozoa</taxon>
        <taxon>Arthropoda</taxon>
        <taxon>Chelicerata</taxon>
        <taxon>Arachnida</taxon>
        <taxon>Acari</taxon>
        <taxon>Parasitiformes</taxon>
        <taxon>Ixodida</taxon>
        <taxon>Ixodoidea</taxon>
        <taxon>Ixodidae</taxon>
        <taxon>Hyalomminae</taxon>
        <taxon>Hyalomma</taxon>
    </lineage>
</organism>
<proteinExistence type="predicted"/>
<evidence type="ECO:0000313" key="2">
    <source>
        <dbReference type="Proteomes" id="UP000821845"/>
    </source>
</evidence>
<gene>
    <name evidence="1" type="ORF">HPB50_022540</name>
</gene>
<sequence>MTDGVPDPATTPDVPMKKSQFLDTARAFIAEKMASAGRGFARKLLQADISGECSVGILKFMKAIKDLEPWALRLIDSSAKIPTGLFHATVVELGAFDECIETVVRNDDGSEHVRAQYCNLHMKSSGDLSVIEELMPAFTMSHTRIANFTPYLADERLPGLRFGMCFITDCTERDLQKIVDTFVAGVVKVTVRNCVTNQEEEINTTQIWILAVLAAIAVAIIAGTTFDTLLPNKMQERYGCLMSCVTAFSLLKNTQYLFRLNRREKSDAYVYGFVHGLRFFSIFWIVLGHSYAFGLNTSSLFCGLYCLFVRHLWYSRDGRASELTRTVYAFIDRILWSVCVSWFVFACATCRAGPLSRFLSWEGLLPLSRLSFGVYLLHSPIQSLSYYIARERTFFSHYTLVSSCFAVLMWSYILSYLMFVACEGPTANLDALLFVRHRRSRSECKEGADMNGNRMENRKLQMCFENKVAYSPAVDAAHVGNGYRL</sequence>
<accession>A0ACB7S2W1</accession>
<protein>
    <submittedName>
        <fullName evidence="1">Uncharacterized protein</fullName>
    </submittedName>
</protein>
<comment type="caution">
    <text evidence="1">The sequence shown here is derived from an EMBL/GenBank/DDBJ whole genome shotgun (WGS) entry which is preliminary data.</text>
</comment>
<name>A0ACB7S2W1_HYAAI</name>
<reference evidence="1" key="1">
    <citation type="submission" date="2020-05" db="EMBL/GenBank/DDBJ databases">
        <title>Large-scale comparative analyses of tick genomes elucidate their genetic diversity and vector capacities.</title>
        <authorList>
            <person name="Jia N."/>
            <person name="Wang J."/>
            <person name="Shi W."/>
            <person name="Du L."/>
            <person name="Sun Y."/>
            <person name="Zhan W."/>
            <person name="Jiang J."/>
            <person name="Wang Q."/>
            <person name="Zhang B."/>
            <person name="Ji P."/>
            <person name="Sakyi L.B."/>
            <person name="Cui X."/>
            <person name="Yuan T."/>
            <person name="Jiang B."/>
            <person name="Yang W."/>
            <person name="Lam T.T.-Y."/>
            <person name="Chang Q."/>
            <person name="Ding S."/>
            <person name="Wang X."/>
            <person name="Zhu J."/>
            <person name="Ruan X."/>
            <person name="Zhao L."/>
            <person name="Wei J."/>
            <person name="Que T."/>
            <person name="Du C."/>
            <person name="Cheng J."/>
            <person name="Dai P."/>
            <person name="Han X."/>
            <person name="Huang E."/>
            <person name="Gao Y."/>
            <person name="Liu J."/>
            <person name="Shao H."/>
            <person name="Ye R."/>
            <person name="Li L."/>
            <person name="Wei W."/>
            <person name="Wang X."/>
            <person name="Wang C."/>
            <person name="Yang T."/>
            <person name="Huo Q."/>
            <person name="Li W."/>
            <person name="Guo W."/>
            <person name="Chen H."/>
            <person name="Zhou L."/>
            <person name="Ni X."/>
            <person name="Tian J."/>
            <person name="Zhou Y."/>
            <person name="Sheng Y."/>
            <person name="Liu T."/>
            <person name="Pan Y."/>
            <person name="Xia L."/>
            <person name="Li J."/>
            <person name="Zhao F."/>
            <person name="Cao W."/>
        </authorList>
    </citation>
    <scope>NUCLEOTIDE SEQUENCE</scope>
    <source>
        <strain evidence="1">Hyas-2018</strain>
    </source>
</reference>